<dbReference type="GO" id="GO:0016020">
    <property type="term" value="C:membrane"/>
    <property type="evidence" value="ECO:0007669"/>
    <property type="project" value="InterPro"/>
</dbReference>
<dbReference type="RefSeq" id="WP_232594213.1">
    <property type="nucleotide sequence ID" value="NZ_BSPD01000033.1"/>
</dbReference>
<dbReference type="Gene3D" id="6.10.340.10">
    <property type="match status" value="1"/>
</dbReference>
<keyword evidence="1" id="KW-0472">Membrane</keyword>
<dbReference type="InterPro" id="IPR003660">
    <property type="entry name" value="HAMP_dom"/>
</dbReference>
<keyword evidence="1" id="KW-0812">Transmembrane</keyword>
<feature type="domain" description="HAMP" evidence="2">
    <location>
        <begin position="216"/>
        <end position="268"/>
    </location>
</feature>
<evidence type="ECO:0000256" key="1">
    <source>
        <dbReference type="SAM" id="Phobius"/>
    </source>
</evidence>
<organism evidence="3 4">
    <name type="scientific">Marinibactrum halimedae</name>
    <dbReference type="NCBI Taxonomy" id="1444977"/>
    <lineage>
        <taxon>Bacteria</taxon>
        <taxon>Pseudomonadati</taxon>
        <taxon>Pseudomonadota</taxon>
        <taxon>Gammaproteobacteria</taxon>
        <taxon>Cellvibrionales</taxon>
        <taxon>Cellvibrionaceae</taxon>
        <taxon>Marinibactrum</taxon>
    </lineage>
</organism>
<name>A0AA37T2G2_9GAMM</name>
<dbReference type="AlphaFoldDB" id="A0AA37T2G2"/>
<dbReference type="Proteomes" id="UP001156870">
    <property type="component" value="Unassembled WGS sequence"/>
</dbReference>
<accession>A0AA37T2G2</accession>
<comment type="caution">
    <text evidence="3">The sequence shown here is derived from an EMBL/GenBank/DDBJ whole genome shotgun (WGS) entry which is preliminary data.</text>
</comment>
<evidence type="ECO:0000259" key="2">
    <source>
        <dbReference type="PROSITE" id="PS50885"/>
    </source>
</evidence>
<sequence length="436" mass="48679">MNIFRSLMTLFSAGAVVLLLLVVLLAVSLDFSSNLQLRYANWQASVSKVQKDFDSLNQQAQHYKLNAPRDFESYNRDLAVFYTQFQELLEQIDKEISNSAVSAQNVNTNFGGDLLLLQSNPSLTEALTAQDGVVAAWSSFSQALRDTLGDPKEPRLEWGAEYIIKEQPEIAILAEQLRSELAFAKVQSQQLIERGLWCLLGLIGIYIVAAITLIVVKVIRPVVITTKACEKIAAGDYGLTIDLNGAGETRRLQQAFNELSGRSQLIMDTLGYISQLDKTDDKLQAILNSGQKALALGWVGLMRVERESIVLTHSAPSALHKQFRHKDFPTQKSLGKALKQSFDEGWFELDNMRDLSLTRFDERFLRELQRITVATHLVGYPFKGENNQYYVLLFTTSQLGGFSAQQLQLIQALGRLMSDSIALDEPVVTALRQAAV</sequence>
<reference evidence="3 4" key="1">
    <citation type="journal article" date="2014" name="Int. J. Syst. Evol. Microbiol.">
        <title>Complete genome sequence of Corynebacterium casei LMG S-19264T (=DSM 44701T), isolated from a smear-ripened cheese.</title>
        <authorList>
            <consortium name="US DOE Joint Genome Institute (JGI-PGF)"/>
            <person name="Walter F."/>
            <person name="Albersmeier A."/>
            <person name="Kalinowski J."/>
            <person name="Ruckert C."/>
        </authorList>
    </citation>
    <scope>NUCLEOTIDE SEQUENCE [LARGE SCALE GENOMIC DNA]</scope>
    <source>
        <strain evidence="3 4">NBRC 110095</strain>
    </source>
</reference>
<evidence type="ECO:0000313" key="3">
    <source>
        <dbReference type="EMBL" id="GLS25649.1"/>
    </source>
</evidence>
<proteinExistence type="predicted"/>
<protein>
    <recommendedName>
        <fullName evidence="2">HAMP domain-containing protein</fullName>
    </recommendedName>
</protein>
<keyword evidence="1" id="KW-1133">Transmembrane helix</keyword>
<keyword evidence="4" id="KW-1185">Reference proteome</keyword>
<evidence type="ECO:0000313" key="4">
    <source>
        <dbReference type="Proteomes" id="UP001156870"/>
    </source>
</evidence>
<dbReference type="EMBL" id="BSPD01000033">
    <property type="protein sequence ID" value="GLS25649.1"/>
    <property type="molecule type" value="Genomic_DNA"/>
</dbReference>
<gene>
    <name evidence="3" type="ORF">GCM10007877_13630</name>
</gene>
<dbReference type="CDD" id="cd06225">
    <property type="entry name" value="HAMP"/>
    <property type="match status" value="1"/>
</dbReference>
<dbReference type="PROSITE" id="PS50885">
    <property type="entry name" value="HAMP"/>
    <property type="match status" value="1"/>
</dbReference>
<dbReference type="SUPFAM" id="SSF158472">
    <property type="entry name" value="HAMP domain-like"/>
    <property type="match status" value="1"/>
</dbReference>
<dbReference type="GO" id="GO:0007165">
    <property type="term" value="P:signal transduction"/>
    <property type="evidence" value="ECO:0007669"/>
    <property type="project" value="InterPro"/>
</dbReference>
<feature type="transmembrane region" description="Helical" evidence="1">
    <location>
        <begin position="194"/>
        <end position="216"/>
    </location>
</feature>